<reference evidence="1 2" key="1">
    <citation type="submission" date="2020-12" db="EMBL/GenBank/DDBJ databases">
        <title>Concerted genomic and epigenomic changes stabilize Arabidopsis allopolyploids.</title>
        <authorList>
            <person name="Chen Z."/>
        </authorList>
    </citation>
    <scope>NUCLEOTIDE SEQUENCE [LARGE SCALE GENOMIC DNA]</scope>
    <source>
        <strain evidence="1">Allo738</strain>
        <tissue evidence="1">Leaf</tissue>
    </source>
</reference>
<accession>A0A8T1XER0</accession>
<dbReference type="AlphaFoldDB" id="A0A8T1XER0"/>
<dbReference type="EMBL" id="JAEFBK010000013">
    <property type="protein sequence ID" value="KAG7533026.1"/>
    <property type="molecule type" value="Genomic_DNA"/>
</dbReference>
<protein>
    <submittedName>
        <fullName evidence="1">Uncharacterized protein</fullName>
    </submittedName>
</protein>
<sequence>MLMSQAWDHKHGAEIFRETKSDRICFYDLVLCVSQHIRSLHDRLQGYQTNTLSVFIIYSVTGKSSLILMQMGGWTNFCRNPFQRDVVSRIRNMISNAYRGSWFASNNVKSVSLHVVIVLKRY</sequence>
<organism evidence="1 2">
    <name type="scientific">Arabidopsis thaliana x Arabidopsis arenosa</name>
    <dbReference type="NCBI Taxonomy" id="1240361"/>
    <lineage>
        <taxon>Eukaryota</taxon>
        <taxon>Viridiplantae</taxon>
        <taxon>Streptophyta</taxon>
        <taxon>Embryophyta</taxon>
        <taxon>Tracheophyta</taxon>
        <taxon>Spermatophyta</taxon>
        <taxon>Magnoliopsida</taxon>
        <taxon>eudicotyledons</taxon>
        <taxon>Gunneridae</taxon>
        <taxon>Pentapetalae</taxon>
        <taxon>rosids</taxon>
        <taxon>malvids</taxon>
        <taxon>Brassicales</taxon>
        <taxon>Brassicaceae</taxon>
        <taxon>Camelineae</taxon>
        <taxon>Arabidopsis</taxon>
    </lineage>
</organism>
<evidence type="ECO:0000313" key="2">
    <source>
        <dbReference type="Proteomes" id="UP000694240"/>
    </source>
</evidence>
<keyword evidence="2" id="KW-1185">Reference proteome</keyword>
<evidence type="ECO:0000313" key="1">
    <source>
        <dbReference type="EMBL" id="KAG7533026.1"/>
    </source>
</evidence>
<proteinExistence type="predicted"/>
<comment type="caution">
    <text evidence="1">The sequence shown here is derived from an EMBL/GenBank/DDBJ whole genome shotgun (WGS) entry which is preliminary data.</text>
</comment>
<name>A0A8T1XER0_9BRAS</name>
<dbReference type="Proteomes" id="UP000694240">
    <property type="component" value="Chromosome 13"/>
</dbReference>
<gene>
    <name evidence="1" type="ORF">ISN45_Aa08g006670</name>
</gene>